<keyword evidence="1" id="KW-0808">Transferase</keyword>
<dbReference type="GO" id="GO:0003964">
    <property type="term" value="F:RNA-directed DNA polymerase activity"/>
    <property type="evidence" value="ECO:0007669"/>
    <property type="project" value="UniProtKB-KW"/>
</dbReference>
<keyword evidence="1" id="KW-0548">Nucleotidyltransferase</keyword>
<protein>
    <submittedName>
        <fullName evidence="1">Reverse transcriptase-rnase h-integrase</fullName>
    </submittedName>
</protein>
<reference evidence="1 2" key="1">
    <citation type="journal article" date="2014" name="BMC Genomics">
        <title>Genome and secretome analysis of the hemibiotrophic fungal pathogen, Moniliophthora roreri, which causes frosty pod rot disease of cacao: mechanisms of the biotrophic and necrotrophic phases.</title>
        <authorList>
            <person name="Meinhardt L.W."/>
            <person name="Costa G.G.L."/>
            <person name="Thomazella D.P.T."/>
            <person name="Teixeira P.J.P.L."/>
            <person name="Carazzolle M.F."/>
            <person name="Schuster S.C."/>
            <person name="Carlson J.E."/>
            <person name="Guiltinan M.J."/>
            <person name="Mieczkowski P."/>
            <person name="Farmer A."/>
            <person name="Ramaraj T."/>
            <person name="Crozier J."/>
            <person name="Davis R.E."/>
            <person name="Shao J."/>
            <person name="Melnick R.L."/>
            <person name="Pereira G.A.G."/>
            <person name="Bailey B.A."/>
        </authorList>
    </citation>
    <scope>NUCLEOTIDE SEQUENCE [LARGE SCALE GENOMIC DNA]</scope>
    <source>
        <strain evidence="1 2">MCA 2997</strain>
    </source>
</reference>
<keyword evidence="2" id="KW-1185">Reference proteome</keyword>
<organism evidence="1 2">
    <name type="scientific">Moniliophthora roreri (strain MCA 2997)</name>
    <name type="common">Cocoa frosty pod rot fungus</name>
    <name type="synonym">Crinipellis roreri</name>
    <dbReference type="NCBI Taxonomy" id="1381753"/>
    <lineage>
        <taxon>Eukaryota</taxon>
        <taxon>Fungi</taxon>
        <taxon>Dikarya</taxon>
        <taxon>Basidiomycota</taxon>
        <taxon>Agaricomycotina</taxon>
        <taxon>Agaricomycetes</taxon>
        <taxon>Agaricomycetidae</taxon>
        <taxon>Agaricales</taxon>
        <taxon>Marasmiineae</taxon>
        <taxon>Marasmiaceae</taxon>
        <taxon>Moniliophthora</taxon>
    </lineage>
</organism>
<evidence type="ECO:0000313" key="2">
    <source>
        <dbReference type="Proteomes" id="UP000017559"/>
    </source>
</evidence>
<dbReference type="HOGENOM" id="CLU_143912_0_0_1"/>
<dbReference type="EMBL" id="AWSO01002581">
    <property type="protein sequence ID" value="ESK81272.1"/>
    <property type="molecule type" value="Genomic_DNA"/>
</dbReference>
<dbReference type="AlphaFoldDB" id="V2WI70"/>
<dbReference type="KEGG" id="mrr:Moror_8475"/>
<comment type="caution">
    <text evidence="1">The sequence shown here is derived from an EMBL/GenBank/DDBJ whole genome shotgun (WGS) entry which is preliminary data.</text>
</comment>
<sequence length="133" mass="15485">MLKEHLICSVNRRQVRWSLFLSEFDLTLVHVLGKSLTQADALSQRTTKWDDEDTDNENMVLLPERLFIKEVNLELKEEIIEQLGLDDFHKLALEMLMTQGVPPIKSALLDWEIKDDLLFFKGGIYVPNDTELQ</sequence>
<evidence type="ECO:0000313" key="1">
    <source>
        <dbReference type="EMBL" id="ESK81272.1"/>
    </source>
</evidence>
<gene>
    <name evidence="1" type="ORF">Moror_8475</name>
</gene>
<keyword evidence="1" id="KW-0695">RNA-directed DNA polymerase</keyword>
<accession>V2WI70</accession>
<dbReference type="Proteomes" id="UP000017559">
    <property type="component" value="Unassembled WGS sequence"/>
</dbReference>
<dbReference type="OrthoDB" id="2194722at2759"/>
<name>V2WI70_MONRO</name>
<proteinExistence type="predicted"/>